<reference evidence="3" key="1">
    <citation type="submission" date="2025-08" db="UniProtKB">
        <authorList>
            <consortium name="RefSeq"/>
        </authorList>
    </citation>
    <scope>IDENTIFICATION</scope>
    <source>
        <tissue evidence="3">Whole body</tissue>
    </source>
</reference>
<dbReference type="Gene3D" id="3.30.830.10">
    <property type="entry name" value="Metalloenzyme, LuxS/M16 peptidase-like"/>
    <property type="match status" value="1"/>
</dbReference>
<evidence type="ECO:0000256" key="1">
    <source>
        <dbReference type="ARBA" id="ARBA00007261"/>
    </source>
</evidence>
<protein>
    <submittedName>
        <fullName evidence="3">Mitochondrial-processing peptidase subunit alpha-like</fullName>
    </submittedName>
</protein>
<dbReference type="Proteomes" id="UP000504618">
    <property type="component" value="Unplaced"/>
</dbReference>
<gene>
    <name evidence="3" type="primary">LOC112452430</name>
</gene>
<organism evidence="2 3">
    <name type="scientific">Temnothorax curvispinosus</name>
    <dbReference type="NCBI Taxonomy" id="300111"/>
    <lineage>
        <taxon>Eukaryota</taxon>
        <taxon>Metazoa</taxon>
        <taxon>Ecdysozoa</taxon>
        <taxon>Arthropoda</taxon>
        <taxon>Hexapoda</taxon>
        <taxon>Insecta</taxon>
        <taxon>Pterygota</taxon>
        <taxon>Neoptera</taxon>
        <taxon>Endopterygota</taxon>
        <taxon>Hymenoptera</taxon>
        <taxon>Apocrita</taxon>
        <taxon>Aculeata</taxon>
        <taxon>Formicoidea</taxon>
        <taxon>Formicidae</taxon>
        <taxon>Myrmicinae</taxon>
        <taxon>Temnothorax</taxon>
    </lineage>
</organism>
<sequence>MVEVIVHEMVAMTSGFSDNELAREKKKLLSMLLMNLEQRPVVFEDICRQVLATGTRKRPEYFMQAINGISKDDINRVAQRLLKSPPCLTARGEVKTVPSMAGIQNGLLDAQG</sequence>
<accession>A0A6J1PGR0</accession>
<dbReference type="SUPFAM" id="SSF63411">
    <property type="entry name" value="LuxS/MPP-like metallohydrolase"/>
    <property type="match status" value="1"/>
</dbReference>
<dbReference type="InterPro" id="IPR050361">
    <property type="entry name" value="MPP/UQCRC_Complex"/>
</dbReference>
<comment type="similarity">
    <text evidence="1">Belongs to the peptidase M16 family.</text>
</comment>
<proteinExistence type="inferred from homology"/>
<evidence type="ECO:0000313" key="3">
    <source>
        <dbReference type="RefSeq" id="XP_024868440.1"/>
    </source>
</evidence>
<dbReference type="RefSeq" id="XP_024868440.1">
    <property type="nucleotide sequence ID" value="XM_025012672.1"/>
</dbReference>
<dbReference type="GO" id="GO:0005739">
    <property type="term" value="C:mitochondrion"/>
    <property type="evidence" value="ECO:0007669"/>
    <property type="project" value="TreeGrafter"/>
</dbReference>
<dbReference type="AlphaFoldDB" id="A0A6J1PGR0"/>
<dbReference type="PANTHER" id="PTHR11851">
    <property type="entry name" value="METALLOPROTEASE"/>
    <property type="match status" value="1"/>
</dbReference>
<dbReference type="GeneID" id="112452430"/>
<keyword evidence="2" id="KW-1185">Reference proteome</keyword>
<dbReference type="OrthoDB" id="277191at2759"/>
<dbReference type="PANTHER" id="PTHR11851:SF49">
    <property type="entry name" value="MITOCHONDRIAL-PROCESSING PEPTIDASE SUBUNIT ALPHA"/>
    <property type="match status" value="1"/>
</dbReference>
<name>A0A6J1PGR0_9HYME</name>
<dbReference type="GO" id="GO:0006627">
    <property type="term" value="P:protein processing involved in protein targeting to mitochondrion"/>
    <property type="evidence" value="ECO:0007669"/>
    <property type="project" value="TreeGrafter"/>
</dbReference>
<dbReference type="InterPro" id="IPR011249">
    <property type="entry name" value="Metalloenz_LuxS/M16"/>
</dbReference>
<dbReference type="GO" id="GO:0046872">
    <property type="term" value="F:metal ion binding"/>
    <property type="evidence" value="ECO:0007669"/>
    <property type="project" value="InterPro"/>
</dbReference>
<evidence type="ECO:0000313" key="2">
    <source>
        <dbReference type="Proteomes" id="UP000504618"/>
    </source>
</evidence>